<name>A0A1J5SAC2_9ZZZZ</name>
<dbReference type="EMBL" id="MLJW01000050">
    <property type="protein sequence ID" value="OIR05457.1"/>
    <property type="molecule type" value="Genomic_DNA"/>
</dbReference>
<accession>A0A1J5SAC2</accession>
<sequence>MIKKLFPILLVTASVFFFASCTKPDIQFGQELLNISNTQIVMIDTFAPKLSTVYVDSFVTSGKGIGLTGGYTDPLFGKISSQTFLELTPPPYVKNNTGSANATYDNTIYDSLTLIIKLKKGNYYGDTTKTIQINVHRLSQLITPPNYGSLLYNIDTTAVYPTPLGSGTFTIYPARTDTLAVRLNDNLGHELYNKLKNTNDVDVQSAANFLQYFKGLRISSPALSNLAIGIKDSVIMRMYYRKFGMYVFNEHTDFTLSNTSHQYNNITVDRTGKPLAGISSANREILSESTGNKAYLQSITGSIVKITFPSMFDIKQLPSFAKLMNVKLIIRPMQNSYQFYALPPLLRLSVTTTAANTIGNDISAVSANGGAAAQTGNLSFDFLNGLNTNYSYDLTAYFKSMLNSNTTFYPGDHNGLLLSPPVGAFESSFNRVIVGNNGNILGRLELQVSYAAVQ</sequence>
<reference evidence="1" key="1">
    <citation type="submission" date="2016-10" db="EMBL/GenBank/DDBJ databases">
        <title>Sequence of Gallionella enrichment culture.</title>
        <authorList>
            <person name="Poehlein A."/>
            <person name="Muehling M."/>
            <person name="Daniel R."/>
        </authorList>
    </citation>
    <scope>NUCLEOTIDE SEQUENCE</scope>
</reference>
<proteinExistence type="predicted"/>
<protein>
    <recommendedName>
        <fullName evidence="2">DUF4270 domain-containing protein</fullName>
    </recommendedName>
</protein>
<evidence type="ECO:0000313" key="1">
    <source>
        <dbReference type="EMBL" id="OIR05457.1"/>
    </source>
</evidence>
<organism evidence="1">
    <name type="scientific">mine drainage metagenome</name>
    <dbReference type="NCBI Taxonomy" id="410659"/>
    <lineage>
        <taxon>unclassified sequences</taxon>
        <taxon>metagenomes</taxon>
        <taxon>ecological metagenomes</taxon>
    </lineage>
</organism>
<comment type="caution">
    <text evidence="1">The sequence shown here is derived from an EMBL/GenBank/DDBJ whole genome shotgun (WGS) entry which is preliminary data.</text>
</comment>
<dbReference type="InterPro" id="IPR025366">
    <property type="entry name" value="DUF4270"/>
</dbReference>
<dbReference type="PROSITE" id="PS51257">
    <property type="entry name" value="PROKAR_LIPOPROTEIN"/>
    <property type="match status" value="1"/>
</dbReference>
<evidence type="ECO:0008006" key="2">
    <source>
        <dbReference type="Google" id="ProtNLM"/>
    </source>
</evidence>
<gene>
    <name evidence="1" type="ORF">GALL_125090</name>
</gene>
<dbReference type="Pfam" id="PF14092">
    <property type="entry name" value="DUF4270"/>
    <property type="match status" value="1"/>
</dbReference>
<dbReference type="AlphaFoldDB" id="A0A1J5SAC2"/>